<comment type="caution">
    <text evidence="1">The sequence shown here is derived from an EMBL/GenBank/DDBJ whole genome shotgun (WGS) entry which is preliminary data.</text>
</comment>
<proteinExistence type="predicted"/>
<dbReference type="Gene3D" id="3.30.870.10">
    <property type="entry name" value="Endonuclease Chain A"/>
    <property type="match status" value="1"/>
</dbReference>
<evidence type="ECO:0000313" key="2">
    <source>
        <dbReference type="Proteomes" id="UP000239863"/>
    </source>
</evidence>
<reference evidence="1 2" key="1">
    <citation type="submission" date="2018-02" db="EMBL/GenBank/DDBJ databases">
        <title>Genomic Encyclopedia of Archaeal and Bacterial Type Strains, Phase II (KMG-II): from individual species to whole genera.</title>
        <authorList>
            <person name="Goeker M."/>
        </authorList>
    </citation>
    <scope>NUCLEOTIDE SEQUENCE [LARGE SCALE GENOMIC DNA]</scope>
    <source>
        <strain evidence="1 2">DSM 15099</strain>
    </source>
</reference>
<evidence type="ECO:0000313" key="1">
    <source>
        <dbReference type="EMBL" id="PPK45257.1"/>
    </source>
</evidence>
<gene>
    <name evidence="1" type="ORF">BD821_1205</name>
</gene>
<protein>
    <recommendedName>
        <fullName evidence="3">Phospholipase D-like domain-containing protein</fullName>
    </recommendedName>
</protein>
<name>A0A2S6FV73_9CLOT</name>
<evidence type="ECO:0008006" key="3">
    <source>
        <dbReference type="Google" id="ProtNLM"/>
    </source>
</evidence>
<dbReference type="Proteomes" id="UP000239863">
    <property type="component" value="Unassembled WGS sequence"/>
</dbReference>
<organism evidence="1 2">
    <name type="scientific">Clostridium algidicarnis DSM 15099</name>
    <dbReference type="NCBI Taxonomy" id="1121295"/>
    <lineage>
        <taxon>Bacteria</taxon>
        <taxon>Bacillati</taxon>
        <taxon>Bacillota</taxon>
        <taxon>Clostridia</taxon>
        <taxon>Eubacteriales</taxon>
        <taxon>Clostridiaceae</taxon>
        <taxon>Clostridium</taxon>
    </lineage>
</organism>
<sequence>MPIFFLMRQHSNISHSLKALNNIIRADGNELILSTGYVNLDLLSNPKNGFRDSFEYWFNKAESTNELNLTIVGGMIKHKSPNNVTPRDSYYVCNAINNGNCVKCNINYPNDPCKQYCFKKFIELIESWIPASKSQYIKVVFARSKNNQYHAKVALKYMNSEPVMALCGSSNLTKAALQESYTYYNCEADMLIYTKQSQFFKFTVDKKNLDNEDIREDVRELIEELYYNIKGISGILLLLPNEKENKNRKWEELLNGFLNDSEGDSLVLNCENESKIKGFLDQAIEIKKKIKIVETKSKYNIEIISYKARKKVCEKALININNVMKTHILLNTQIMNKDGSSEYSSGWE</sequence>
<dbReference type="AlphaFoldDB" id="A0A2S6FV73"/>
<dbReference type="EMBL" id="PTIS01000020">
    <property type="protein sequence ID" value="PPK45257.1"/>
    <property type="molecule type" value="Genomic_DNA"/>
</dbReference>
<dbReference type="RefSeq" id="WP_104410606.1">
    <property type="nucleotide sequence ID" value="NZ_PTIS01000020.1"/>
</dbReference>
<accession>A0A2S6FV73</accession>